<dbReference type="GO" id="GO:0016020">
    <property type="term" value="C:membrane"/>
    <property type="evidence" value="ECO:0007669"/>
    <property type="project" value="UniProtKB-SubCell"/>
</dbReference>
<reference evidence="6 7" key="1">
    <citation type="journal article" date="2011" name="BMC Genomics">
        <title>Insight into cross-talk between intra-amoebal pathogens.</title>
        <authorList>
            <person name="Gimenez G."/>
            <person name="Bertelli C."/>
            <person name="Moliner C."/>
            <person name="Robert C."/>
            <person name="Raoult D."/>
            <person name="Fournier P.E."/>
            <person name="Greub G."/>
        </authorList>
    </citation>
    <scope>NUCLEOTIDE SEQUENCE [LARGE SCALE GENOMIC DNA]</scope>
    <source>
        <strain evidence="6 7">LLAP12</strain>
    </source>
</reference>
<dbReference type="AlphaFoldDB" id="G9EU86"/>
<keyword evidence="3 5" id="KW-1133">Transmembrane helix</keyword>
<evidence type="ECO:0000313" key="6">
    <source>
        <dbReference type="EMBL" id="EHL29160.1"/>
    </source>
</evidence>
<evidence type="ECO:0000256" key="1">
    <source>
        <dbReference type="ARBA" id="ARBA00004141"/>
    </source>
</evidence>
<dbReference type="InParanoid" id="G9EU86"/>
<keyword evidence="2 5" id="KW-0812">Transmembrane</keyword>
<keyword evidence="7" id="KW-1185">Reference proteome</keyword>
<organism evidence="6 7">
    <name type="scientific">Legionella drancourtii LLAP12</name>
    <dbReference type="NCBI Taxonomy" id="658187"/>
    <lineage>
        <taxon>Bacteria</taxon>
        <taxon>Pseudomonadati</taxon>
        <taxon>Pseudomonadota</taxon>
        <taxon>Gammaproteobacteria</taxon>
        <taxon>Legionellales</taxon>
        <taxon>Legionellaceae</taxon>
        <taxon>Legionella</taxon>
    </lineage>
</organism>
<dbReference type="OrthoDB" id="9810601at2"/>
<feature type="transmembrane region" description="Helical" evidence="5">
    <location>
        <begin position="67"/>
        <end position="90"/>
    </location>
</feature>
<dbReference type="Proteomes" id="UP000002770">
    <property type="component" value="Unassembled WGS sequence"/>
</dbReference>
<comment type="subcellular location">
    <subcellularLocation>
        <location evidence="1">Membrane</location>
        <topology evidence="1">Multi-pass membrane protein</topology>
    </subcellularLocation>
</comment>
<feature type="transmembrane region" description="Helical" evidence="5">
    <location>
        <begin position="30"/>
        <end position="47"/>
    </location>
</feature>
<dbReference type="Pfam" id="PF02674">
    <property type="entry name" value="Colicin_V"/>
    <property type="match status" value="1"/>
</dbReference>
<dbReference type="EMBL" id="JH413849">
    <property type="protein sequence ID" value="EHL29160.1"/>
    <property type="molecule type" value="Genomic_DNA"/>
</dbReference>
<evidence type="ECO:0000313" key="7">
    <source>
        <dbReference type="Proteomes" id="UP000002770"/>
    </source>
</evidence>
<evidence type="ECO:0000256" key="3">
    <source>
        <dbReference type="ARBA" id="ARBA00022989"/>
    </source>
</evidence>
<sequence>MQFQIVDLVIIGVIGLSSLTGLFRGVVKEVIALGIWIVAIWMGYNHAQSLTPWLQSYIQSPTACSAIAFLLIVLGVLLAGGILNFILGLMLRRTGLSSMDKILGMCFGFARGVFIVSLILAVLSMTSLPYQPYTQSSMICAKLQPVVNWISGYFPMVLNHLKSVDTNVSGTIGNIINTVPRP</sequence>
<feature type="transmembrane region" description="Helical" evidence="5">
    <location>
        <begin position="102"/>
        <end position="123"/>
    </location>
</feature>
<proteinExistence type="predicted"/>
<gene>
    <name evidence="6" type="ORF">LDG_8879</name>
</gene>
<dbReference type="GO" id="GO:0009403">
    <property type="term" value="P:toxin biosynthetic process"/>
    <property type="evidence" value="ECO:0007669"/>
    <property type="project" value="InterPro"/>
</dbReference>
<dbReference type="PANTHER" id="PTHR36926:SF1">
    <property type="entry name" value="COLICIN V PRODUCTION PROTEIN"/>
    <property type="match status" value="1"/>
</dbReference>
<name>G9EU86_9GAMM</name>
<dbReference type="eggNOG" id="COG1286">
    <property type="taxonomic scope" value="Bacteria"/>
</dbReference>
<dbReference type="InterPro" id="IPR052719">
    <property type="entry name" value="CvpA-like"/>
</dbReference>
<dbReference type="RefSeq" id="WP_006872740.1">
    <property type="nucleotide sequence ID" value="NZ_JH413849.1"/>
</dbReference>
<evidence type="ECO:0000256" key="2">
    <source>
        <dbReference type="ARBA" id="ARBA00022692"/>
    </source>
</evidence>
<accession>G9EU86</accession>
<dbReference type="PANTHER" id="PTHR36926">
    <property type="entry name" value="COLICIN V PRODUCTION PROTEIN"/>
    <property type="match status" value="1"/>
</dbReference>
<dbReference type="FunCoup" id="G9EU86">
    <property type="interactions" value="132"/>
</dbReference>
<keyword evidence="4 5" id="KW-0472">Membrane</keyword>
<dbReference type="STRING" id="658187.LDG_8879"/>
<evidence type="ECO:0000256" key="4">
    <source>
        <dbReference type="ARBA" id="ARBA00023136"/>
    </source>
</evidence>
<evidence type="ECO:0008006" key="8">
    <source>
        <dbReference type="Google" id="ProtNLM"/>
    </source>
</evidence>
<dbReference type="HOGENOM" id="CLU_092720_2_1_6"/>
<protein>
    <recommendedName>
        <fullName evidence="8">Colicin V</fullName>
    </recommendedName>
</protein>
<dbReference type="InterPro" id="IPR003825">
    <property type="entry name" value="Colicin-V_CvpA"/>
</dbReference>
<evidence type="ECO:0000256" key="5">
    <source>
        <dbReference type="SAM" id="Phobius"/>
    </source>
</evidence>
<feature type="transmembrane region" description="Helical" evidence="5">
    <location>
        <begin position="6"/>
        <end position="23"/>
    </location>
</feature>